<accession>A0AAD6ZD51</accession>
<protein>
    <recommendedName>
        <fullName evidence="1">RNA helicase</fullName>
        <ecNumber evidence="1">3.6.4.13</ecNumber>
    </recommendedName>
</protein>
<gene>
    <name evidence="10" type="ORF">DFH08DRAFT_917612</name>
</gene>
<dbReference type="Proteomes" id="UP001218218">
    <property type="component" value="Unassembled WGS sequence"/>
</dbReference>
<evidence type="ECO:0000256" key="3">
    <source>
        <dbReference type="ARBA" id="ARBA00022801"/>
    </source>
</evidence>
<dbReference type="EMBL" id="JARIHO010000059">
    <property type="protein sequence ID" value="KAJ7318120.1"/>
    <property type="molecule type" value="Genomic_DNA"/>
</dbReference>
<evidence type="ECO:0000256" key="1">
    <source>
        <dbReference type="ARBA" id="ARBA00012552"/>
    </source>
</evidence>
<organism evidence="10 11">
    <name type="scientific">Mycena albidolilacea</name>
    <dbReference type="NCBI Taxonomy" id="1033008"/>
    <lineage>
        <taxon>Eukaryota</taxon>
        <taxon>Fungi</taxon>
        <taxon>Dikarya</taxon>
        <taxon>Basidiomycota</taxon>
        <taxon>Agaricomycotina</taxon>
        <taxon>Agaricomycetes</taxon>
        <taxon>Agaricomycetidae</taxon>
        <taxon>Agaricales</taxon>
        <taxon>Marasmiineae</taxon>
        <taxon>Mycenaceae</taxon>
        <taxon>Mycena</taxon>
    </lineage>
</organism>
<feature type="compositionally biased region" description="Basic and acidic residues" evidence="8">
    <location>
        <begin position="522"/>
        <end position="531"/>
    </location>
</feature>
<feature type="compositionally biased region" description="Basic and acidic residues" evidence="8">
    <location>
        <begin position="360"/>
        <end position="372"/>
    </location>
</feature>
<evidence type="ECO:0000256" key="7">
    <source>
        <dbReference type="ARBA" id="ARBA00047984"/>
    </source>
</evidence>
<dbReference type="InterPro" id="IPR001650">
    <property type="entry name" value="Helicase_C-like"/>
</dbReference>
<dbReference type="InterPro" id="IPR011545">
    <property type="entry name" value="DEAD/DEAH_box_helicase_dom"/>
</dbReference>
<keyword evidence="4" id="KW-0347">Helicase</keyword>
<feature type="region of interest" description="Disordered" evidence="8">
    <location>
        <begin position="1"/>
        <end position="20"/>
    </location>
</feature>
<proteinExistence type="predicted"/>
<dbReference type="PANTHER" id="PTHR47959:SF1">
    <property type="entry name" value="ATP-DEPENDENT RNA HELICASE DBPA"/>
    <property type="match status" value="1"/>
</dbReference>
<keyword evidence="11" id="KW-1185">Reference proteome</keyword>
<evidence type="ECO:0000256" key="8">
    <source>
        <dbReference type="SAM" id="MobiDB-lite"/>
    </source>
</evidence>
<dbReference type="GO" id="GO:0003724">
    <property type="term" value="F:RNA helicase activity"/>
    <property type="evidence" value="ECO:0007669"/>
    <property type="project" value="UniProtKB-EC"/>
</dbReference>
<comment type="catalytic activity">
    <reaction evidence="7">
        <text>ATP + H2O = ADP + phosphate + H(+)</text>
        <dbReference type="Rhea" id="RHEA:13065"/>
        <dbReference type="ChEBI" id="CHEBI:15377"/>
        <dbReference type="ChEBI" id="CHEBI:15378"/>
        <dbReference type="ChEBI" id="CHEBI:30616"/>
        <dbReference type="ChEBI" id="CHEBI:43474"/>
        <dbReference type="ChEBI" id="CHEBI:456216"/>
        <dbReference type="EC" id="3.6.4.13"/>
    </reaction>
</comment>
<dbReference type="GO" id="GO:0005829">
    <property type="term" value="C:cytosol"/>
    <property type="evidence" value="ECO:0007669"/>
    <property type="project" value="TreeGrafter"/>
</dbReference>
<dbReference type="SUPFAM" id="SSF52540">
    <property type="entry name" value="P-loop containing nucleoside triphosphate hydrolases"/>
    <property type="match status" value="1"/>
</dbReference>
<dbReference type="InterPro" id="IPR014001">
    <property type="entry name" value="Helicase_ATP-bd"/>
</dbReference>
<feature type="region of interest" description="Disordered" evidence="8">
    <location>
        <begin position="347"/>
        <end position="378"/>
    </location>
</feature>
<keyword evidence="6" id="KW-0694">RNA-binding</keyword>
<dbReference type="InterPro" id="IPR050079">
    <property type="entry name" value="DEAD_box_RNA_helicase"/>
</dbReference>
<dbReference type="PROSITE" id="PS51257">
    <property type="entry name" value="PROKAR_LIPOPROTEIN"/>
    <property type="match status" value="1"/>
</dbReference>
<dbReference type="AlphaFoldDB" id="A0AAD6ZD51"/>
<dbReference type="Pfam" id="PF00271">
    <property type="entry name" value="Helicase_C"/>
    <property type="match status" value="1"/>
</dbReference>
<dbReference type="GO" id="GO:0005524">
    <property type="term" value="F:ATP binding"/>
    <property type="evidence" value="ECO:0007669"/>
    <property type="project" value="UniProtKB-KW"/>
</dbReference>
<dbReference type="InterPro" id="IPR027417">
    <property type="entry name" value="P-loop_NTPase"/>
</dbReference>
<sequence length="670" mass="72688">MGQNVKQSGSDDRGLPTRFTSPPLLPGLLSCVTELLGPMTPPTPIQALSLKWVVEGWEAGSDNAPDTTSVSTVETKRYKEFLLASETGSGKSIAYLLPMLQALKLSEARRLAAGDTEATAASRRGLNPRALVLAPTHELARQLTTAAKALLHNVKLRVLCASRANAPTRPAKAADDAELRPAGRRSTSARRMKELVGFAVEENGDGEGEFLVTEAQARAAFPVDVVVGTPMKLMEMVRGRGWERGVQFGGGPAAEFERKRALEADEGEKQRERGPKRRRGRDSVPGVGTWKASAEMGLAEVEWVIVDEADVLFDSDFQETTRMLLADIAKARGREVPFISLPVGLLAPTPKPEPVPTTSRQKEKEKQAEENAKAQGKSLVKHTQSAITPLNYPFNFLVTSATIPHSLSAYLNAYHPALQRLVSPNLHRLPKSLKTEYVSWTGGSKNADIERRLRKVWAADAADGLGPLPGSLGDMSKVLIFCNKNNKVGELGTFLDDKGIKNVQLSGASPNRKRGSNAHLEGFIKPRKGEAKEKRVDDWSASWVADEDADAAKETQPATAVVATKPKGAPRALVPLLKQGMPPPPVINDPMNVPHVMITTSLLSRGLDFSPNIKYVFIIDEPRNMIDFLHRAGRTARAGANGRVVIFGKTSGRGSQRSKEVKQRIRALVA</sequence>
<comment type="caution">
    <text evidence="10">The sequence shown here is derived from an EMBL/GenBank/DDBJ whole genome shotgun (WGS) entry which is preliminary data.</text>
</comment>
<keyword evidence="3 10" id="KW-0378">Hydrolase</keyword>
<keyword evidence="5" id="KW-0067">ATP-binding</keyword>
<keyword evidence="2" id="KW-0547">Nucleotide-binding</keyword>
<reference evidence="10" key="1">
    <citation type="submission" date="2023-03" db="EMBL/GenBank/DDBJ databases">
        <title>Massive genome expansion in bonnet fungi (Mycena s.s.) driven by repeated elements and novel gene families across ecological guilds.</title>
        <authorList>
            <consortium name="Lawrence Berkeley National Laboratory"/>
            <person name="Harder C.B."/>
            <person name="Miyauchi S."/>
            <person name="Viragh M."/>
            <person name="Kuo A."/>
            <person name="Thoen E."/>
            <person name="Andreopoulos B."/>
            <person name="Lu D."/>
            <person name="Skrede I."/>
            <person name="Drula E."/>
            <person name="Henrissat B."/>
            <person name="Morin E."/>
            <person name="Kohler A."/>
            <person name="Barry K."/>
            <person name="LaButti K."/>
            <person name="Morin E."/>
            <person name="Salamov A."/>
            <person name="Lipzen A."/>
            <person name="Mereny Z."/>
            <person name="Hegedus B."/>
            <person name="Baldrian P."/>
            <person name="Stursova M."/>
            <person name="Weitz H."/>
            <person name="Taylor A."/>
            <person name="Grigoriev I.V."/>
            <person name="Nagy L.G."/>
            <person name="Martin F."/>
            <person name="Kauserud H."/>
        </authorList>
    </citation>
    <scope>NUCLEOTIDE SEQUENCE</scope>
    <source>
        <strain evidence="10">CBHHK002</strain>
    </source>
</reference>
<evidence type="ECO:0000313" key="10">
    <source>
        <dbReference type="EMBL" id="KAJ7318120.1"/>
    </source>
</evidence>
<feature type="region of interest" description="Disordered" evidence="8">
    <location>
        <begin position="167"/>
        <end position="188"/>
    </location>
</feature>
<evidence type="ECO:0000313" key="11">
    <source>
        <dbReference type="Proteomes" id="UP001218218"/>
    </source>
</evidence>
<feature type="compositionally biased region" description="Basic and acidic residues" evidence="8">
    <location>
        <begin position="172"/>
        <end position="181"/>
    </location>
</feature>
<dbReference type="Gene3D" id="3.40.50.300">
    <property type="entry name" value="P-loop containing nucleotide triphosphate hydrolases"/>
    <property type="match status" value="2"/>
</dbReference>
<evidence type="ECO:0000256" key="4">
    <source>
        <dbReference type="ARBA" id="ARBA00022806"/>
    </source>
</evidence>
<feature type="region of interest" description="Disordered" evidence="8">
    <location>
        <begin position="257"/>
        <end position="288"/>
    </location>
</feature>
<dbReference type="GO" id="GO:0016787">
    <property type="term" value="F:hydrolase activity"/>
    <property type="evidence" value="ECO:0007669"/>
    <property type="project" value="UniProtKB-KW"/>
</dbReference>
<dbReference type="Pfam" id="PF00270">
    <property type="entry name" value="DEAD"/>
    <property type="match status" value="1"/>
</dbReference>
<feature type="compositionally biased region" description="Basic and acidic residues" evidence="8">
    <location>
        <begin position="257"/>
        <end position="273"/>
    </location>
</feature>
<dbReference type="SMART" id="SM00487">
    <property type="entry name" value="DEXDc"/>
    <property type="match status" value="1"/>
</dbReference>
<feature type="domain" description="Helicase ATP-binding" evidence="9">
    <location>
        <begin position="72"/>
        <end position="421"/>
    </location>
</feature>
<feature type="region of interest" description="Disordered" evidence="8">
    <location>
        <begin position="506"/>
        <end position="531"/>
    </location>
</feature>
<evidence type="ECO:0000256" key="6">
    <source>
        <dbReference type="ARBA" id="ARBA00022884"/>
    </source>
</evidence>
<evidence type="ECO:0000256" key="2">
    <source>
        <dbReference type="ARBA" id="ARBA00022741"/>
    </source>
</evidence>
<dbReference type="PROSITE" id="PS51192">
    <property type="entry name" value="HELICASE_ATP_BIND_1"/>
    <property type="match status" value="1"/>
</dbReference>
<evidence type="ECO:0000259" key="9">
    <source>
        <dbReference type="PROSITE" id="PS51192"/>
    </source>
</evidence>
<dbReference type="PANTHER" id="PTHR47959">
    <property type="entry name" value="ATP-DEPENDENT RNA HELICASE RHLE-RELATED"/>
    <property type="match status" value="1"/>
</dbReference>
<dbReference type="EC" id="3.6.4.13" evidence="1"/>
<name>A0AAD6ZD51_9AGAR</name>
<dbReference type="SMART" id="SM00490">
    <property type="entry name" value="HELICc"/>
    <property type="match status" value="1"/>
</dbReference>
<evidence type="ECO:0000256" key="5">
    <source>
        <dbReference type="ARBA" id="ARBA00022840"/>
    </source>
</evidence>
<dbReference type="GO" id="GO:0003723">
    <property type="term" value="F:RNA binding"/>
    <property type="evidence" value="ECO:0007669"/>
    <property type="project" value="UniProtKB-KW"/>
</dbReference>